<dbReference type="AlphaFoldDB" id="A0A559JZU6"/>
<sequence>MRKGRQSRTWSVESAKDKENIMIARNATMYRKDWLDELDLKSLKRGRTNTLSLRCLRERRWGTTLRADFGPAIVNY</sequence>
<dbReference type="EMBL" id="VNJI01000059">
    <property type="protein sequence ID" value="TVY05422.1"/>
    <property type="molecule type" value="Genomic_DNA"/>
</dbReference>
<reference evidence="1 2" key="1">
    <citation type="submission" date="2019-07" db="EMBL/GenBank/DDBJ databases">
        <authorList>
            <person name="Kim J."/>
        </authorList>
    </citation>
    <scope>NUCLEOTIDE SEQUENCE [LARGE SCALE GENOMIC DNA]</scope>
    <source>
        <strain evidence="1 2">JC52</strain>
    </source>
</reference>
<proteinExistence type="predicted"/>
<keyword evidence="2" id="KW-1185">Reference proteome</keyword>
<evidence type="ECO:0000313" key="1">
    <source>
        <dbReference type="EMBL" id="TVY05422.1"/>
    </source>
</evidence>
<comment type="caution">
    <text evidence="1">The sequence shown here is derived from an EMBL/GenBank/DDBJ whole genome shotgun (WGS) entry which is preliminary data.</text>
</comment>
<dbReference type="RefSeq" id="WP_144854075.1">
    <property type="nucleotide sequence ID" value="NZ_VNJI01000059.1"/>
</dbReference>
<evidence type="ECO:0000313" key="2">
    <source>
        <dbReference type="Proteomes" id="UP000317036"/>
    </source>
</evidence>
<protein>
    <submittedName>
        <fullName evidence="1">Uncharacterized protein</fullName>
    </submittedName>
</protein>
<name>A0A559JZU6_9BACL</name>
<organism evidence="1 2">
    <name type="scientific">Paenibacillus cremeus</name>
    <dbReference type="NCBI Taxonomy" id="2163881"/>
    <lineage>
        <taxon>Bacteria</taxon>
        <taxon>Bacillati</taxon>
        <taxon>Bacillota</taxon>
        <taxon>Bacilli</taxon>
        <taxon>Bacillales</taxon>
        <taxon>Paenibacillaceae</taxon>
        <taxon>Paenibacillus</taxon>
    </lineage>
</organism>
<accession>A0A559JZU6</accession>
<gene>
    <name evidence="1" type="ORF">FPZ49_30340</name>
</gene>
<dbReference type="Proteomes" id="UP000317036">
    <property type="component" value="Unassembled WGS sequence"/>
</dbReference>